<organism evidence="1 2">
    <name type="scientific">Leucogyrophana mollusca</name>
    <dbReference type="NCBI Taxonomy" id="85980"/>
    <lineage>
        <taxon>Eukaryota</taxon>
        <taxon>Fungi</taxon>
        <taxon>Dikarya</taxon>
        <taxon>Basidiomycota</taxon>
        <taxon>Agaricomycotina</taxon>
        <taxon>Agaricomycetes</taxon>
        <taxon>Agaricomycetidae</taxon>
        <taxon>Boletales</taxon>
        <taxon>Boletales incertae sedis</taxon>
        <taxon>Leucogyrophana</taxon>
    </lineage>
</organism>
<accession>A0ACB8BHZ1</accession>
<keyword evidence="2" id="KW-1185">Reference proteome</keyword>
<sequence length="568" mass="61021">MSSFAAHSNTIQENSSLRSSLTHSSSGLSLGSSNNAYIHLERQLNNAKAENHHLLRENDLLVAKVEILQRAFDTLTASLAAHGSSVTPASQSNSSTFTFTATSADQELDPELHVATETRKGVRYWTRDAWNTHKGLSGAVAKIESDDSTTRKRGSTRLALGENIACLYIEDKTGNPVSGFRAKEMRATVLAFFKTCHTRGVLAMTWYKMELEVRTWYYHIMRNKYPEFTLCANNWKADSVSVSPRPIRKSSKRAAASTLSGRRTKKEKLETVEIPDDEATSAVVATALAVPDSHSDSDDDLYSNAPVPAPALVVSVSSPSPVPAPSPSHSDSEDDLYSNASVPAPAPSPSPVPAPVLIVSAPALQPASSTLDKNSDQTPLVAVKNPLVAVKNPLVTIKNPLITIKNPLVAVKNPLVAVKNTASNAVKDPSSAIKNTASVAVKEPSSNTKSSLVIKIPLRSRSLVDKKAAVNPTKGKLPAKAAVKPTLRASKKASTAPMRVTKTINGRNVCARQWTKKHPKGTASEFKLYWDALSVEDQEVFDEKAASMLDDRTLETAGEDSGEDGLDG</sequence>
<proteinExistence type="predicted"/>
<comment type="caution">
    <text evidence="1">The sequence shown here is derived from an EMBL/GenBank/DDBJ whole genome shotgun (WGS) entry which is preliminary data.</text>
</comment>
<evidence type="ECO:0000313" key="1">
    <source>
        <dbReference type="EMBL" id="KAH7925319.1"/>
    </source>
</evidence>
<gene>
    <name evidence="1" type="ORF">BV22DRAFT_1129079</name>
</gene>
<evidence type="ECO:0000313" key="2">
    <source>
        <dbReference type="Proteomes" id="UP000790709"/>
    </source>
</evidence>
<protein>
    <submittedName>
        <fullName evidence="1">Uncharacterized protein</fullName>
    </submittedName>
</protein>
<name>A0ACB8BHZ1_9AGAM</name>
<dbReference type="Proteomes" id="UP000790709">
    <property type="component" value="Unassembled WGS sequence"/>
</dbReference>
<reference evidence="1" key="1">
    <citation type="journal article" date="2021" name="New Phytol.">
        <title>Evolutionary innovations through gain and loss of genes in the ectomycorrhizal Boletales.</title>
        <authorList>
            <person name="Wu G."/>
            <person name="Miyauchi S."/>
            <person name="Morin E."/>
            <person name="Kuo A."/>
            <person name="Drula E."/>
            <person name="Varga T."/>
            <person name="Kohler A."/>
            <person name="Feng B."/>
            <person name="Cao Y."/>
            <person name="Lipzen A."/>
            <person name="Daum C."/>
            <person name="Hundley H."/>
            <person name="Pangilinan J."/>
            <person name="Johnson J."/>
            <person name="Barry K."/>
            <person name="LaButti K."/>
            <person name="Ng V."/>
            <person name="Ahrendt S."/>
            <person name="Min B."/>
            <person name="Choi I.G."/>
            <person name="Park H."/>
            <person name="Plett J.M."/>
            <person name="Magnuson J."/>
            <person name="Spatafora J.W."/>
            <person name="Nagy L.G."/>
            <person name="Henrissat B."/>
            <person name="Grigoriev I.V."/>
            <person name="Yang Z.L."/>
            <person name="Xu J."/>
            <person name="Martin F.M."/>
        </authorList>
    </citation>
    <scope>NUCLEOTIDE SEQUENCE</scope>
    <source>
        <strain evidence="1">KUC20120723A-06</strain>
    </source>
</reference>
<dbReference type="EMBL" id="MU266404">
    <property type="protein sequence ID" value="KAH7925319.1"/>
    <property type="molecule type" value="Genomic_DNA"/>
</dbReference>